<gene>
    <name evidence="1" type="ORF">ENF72_00530</name>
</gene>
<sequence length="218" mass="25391">MGRKKLTDEELRRAVKEGLSDKEIAEKYGMSYTWIVYRRKRLGLLSNPPKTKLFYMIDAKPEILAYLAGIADGEGTFYIKKGRRAGCKNPLYEERFSIKITNREIVELFKKVFKRGSVTVEGKLYQSEAQIRAGIKRNKKLYLYEAGDKVAATIAYYLHPYLIIKRRQAELLVELRKNKILGMGRYRKQLGGLPKEELEFRERLYIEIKQLNNGGGER</sequence>
<evidence type="ECO:0008006" key="2">
    <source>
        <dbReference type="Google" id="ProtNLM"/>
    </source>
</evidence>
<comment type="caution">
    <text evidence="1">The sequence shown here is derived from an EMBL/GenBank/DDBJ whole genome shotgun (WGS) entry which is preliminary data.</text>
</comment>
<organism evidence="1">
    <name type="scientific">Thermococcus litoralis</name>
    <dbReference type="NCBI Taxonomy" id="2265"/>
    <lineage>
        <taxon>Archaea</taxon>
        <taxon>Methanobacteriati</taxon>
        <taxon>Methanobacteriota</taxon>
        <taxon>Thermococci</taxon>
        <taxon>Thermococcales</taxon>
        <taxon>Thermococcaceae</taxon>
        <taxon>Thermococcus</taxon>
    </lineage>
</organism>
<evidence type="ECO:0000313" key="1">
    <source>
        <dbReference type="EMBL" id="HDD31099.1"/>
    </source>
</evidence>
<dbReference type="Gene3D" id="1.10.10.60">
    <property type="entry name" value="Homeodomain-like"/>
    <property type="match status" value="1"/>
</dbReference>
<dbReference type="Proteomes" id="UP000886210">
    <property type="component" value="Unassembled WGS sequence"/>
</dbReference>
<dbReference type="AlphaFoldDB" id="A0A7C0XYW5"/>
<dbReference type="InterPro" id="IPR027434">
    <property type="entry name" value="Homing_endonucl"/>
</dbReference>
<name>A0A7C0XYW5_THELI</name>
<dbReference type="Gene3D" id="3.10.28.10">
    <property type="entry name" value="Homing endonucleases"/>
    <property type="match status" value="1"/>
</dbReference>
<protein>
    <recommendedName>
        <fullName evidence="2">Homing endonuclease LAGLIDADG domain-containing protein</fullName>
    </recommendedName>
</protein>
<accession>A0A7C0XYW5</accession>
<proteinExistence type="predicted"/>
<reference evidence="1" key="1">
    <citation type="journal article" date="2020" name="mSystems">
        <title>Genome- and Community-Level Interaction Insights into Carbon Utilization and Element Cycling Functions of Hydrothermarchaeota in Hydrothermal Sediment.</title>
        <authorList>
            <person name="Zhou Z."/>
            <person name="Liu Y."/>
            <person name="Xu W."/>
            <person name="Pan J."/>
            <person name="Luo Z.H."/>
            <person name="Li M."/>
        </authorList>
    </citation>
    <scope>NUCLEOTIDE SEQUENCE [LARGE SCALE GENOMIC DNA]</scope>
    <source>
        <strain evidence="1">HyVt-151</strain>
    </source>
</reference>
<dbReference type="SUPFAM" id="SSF55608">
    <property type="entry name" value="Homing endonucleases"/>
    <property type="match status" value="1"/>
</dbReference>
<dbReference type="EMBL" id="DQYG01000024">
    <property type="protein sequence ID" value="HDD31099.1"/>
    <property type="molecule type" value="Genomic_DNA"/>
</dbReference>